<dbReference type="SUPFAM" id="SSF51120">
    <property type="entry name" value="beta-Roll"/>
    <property type="match status" value="1"/>
</dbReference>
<dbReference type="Pfam" id="PF17803">
    <property type="entry name" value="Cadherin_4"/>
    <property type="match status" value="1"/>
</dbReference>
<dbReference type="InterPro" id="IPR001343">
    <property type="entry name" value="Hemolysn_Ca-bd"/>
</dbReference>
<protein>
    <submittedName>
        <fullName evidence="6">Type I secretion C-terminal target domain (VC_A0849 subclass)</fullName>
    </submittedName>
</protein>
<gene>
    <name evidence="6" type="ORF">SAMN04487964_1041</name>
</gene>
<dbReference type="InterPro" id="IPR040853">
    <property type="entry name" value="RapA2_cadherin-like"/>
</dbReference>
<dbReference type="InterPro" id="IPR018511">
    <property type="entry name" value="Hemolysin-typ_Ca-bd_CS"/>
</dbReference>
<evidence type="ECO:0000256" key="4">
    <source>
        <dbReference type="SAM" id="MobiDB-lite"/>
    </source>
</evidence>
<organism evidence="6 7">
    <name type="scientific">Marinobacterium sediminicola</name>
    <dbReference type="NCBI Taxonomy" id="518898"/>
    <lineage>
        <taxon>Bacteria</taxon>
        <taxon>Pseudomonadati</taxon>
        <taxon>Pseudomonadota</taxon>
        <taxon>Gammaproteobacteria</taxon>
        <taxon>Oceanospirillales</taxon>
        <taxon>Oceanospirillaceae</taxon>
        <taxon>Marinobacterium</taxon>
    </lineage>
</organism>
<dbReference type="InterPro" id="IPR050557">
    <property type="entry name" value="RTX_toxin/Mannuronan_C5-epim"/>
</dbReference>
<evidence type="ECO:0000256" key="2">
    <source>
        <dbReference type="ARBA" id="ARBA00022525"/>
    </source>
</evidence>
<dbReference type="NCBIfam" id="TIGR01965">
    <property type="entry name" value="VCBS_repeat"/>
    <property type="match status" value="1"/>
</dbReference>
<comment type="subcellular location">
    <subcellularLocation>
        <location evidence="1">Secreted</location>
    </subcellularLocation>
</comment>
<dbReference type="Gene3D" id="2.150.10.10">
    <property type="entry name" value="Serralysin-like metalloprotease, C-terminal"/>
    <property type="match status" value="1"/>
</dbReference>
<dbReference type="RefSeq" id="WP_283401408.1">
    <property type="nucleotide sequence ID" value="NZ_FXWV01000004.1"/>
</dbReference>
<keyword evidence="2" id="KW-0964">Secreted</keyword>
<evidence type="ECO:0000256" key="1">
    <source>
        <dbReference type="ARBA" id="ARBA00004613"/>
    </source>
</evidence>
<feature type="region of interest" description="Disordered" evidence="4">
    <location>
        <begin position="149"/>
        <end position="174"/>
    </location>
</feature>
<reference evidence="6 7" key="1">
    <citation type="submission" date="2017-05" db="EMBL/GenBank/DDBJ databases">
        <authorList>
            <person name="Varghese N."/>
            <person name="Submissions S."/>
        </authorList>
    </citation>
    <scope>NUCLEOTIDE SEQUENCE [LARGE SCALE GENOMIC DNA]</scope>
    <source>
        <strain evidence="6 7">CGMCC 1.7287</strain>
    </source>
</reference>
<feature type="compositionally biased region" description="Low complexity" evidence="4">
    <location>
        <begin position="150"/>
        <end position="160"/>
    </location>
</feature>
<proteinExistence type="predicted"/>
<evidence type="ECO:0000313" key="6">
    <source>
        <dbReference type="EMBL" id="SMR73339.1"/>
    </source>
</evidence>
<dbReference type="Pfam" id="PF00353">
    <property type="entry name" value="HemolysinCabind"/>
    <property type="match status" value="2"/>
</dbReference>
<keyword evidence="3" id="KW-0106">Calcium</keyword>
<dbReference type="PRINTS" id="PR00313">
    <property type="entry name" value="CABNDNGRPT"/>
</dbReference>
<feature type="non-terminal residue" evidence="6">
    <location>
        <position position="1"/>
    </location>
</feature>
<evidence type="ECO:0000259" key="5">
    <source>
        <dbReference type="Pfam" id="PF17803"/>
    </source>
</evidence>
<dbReference type="Proteomes" id="UP001159257">
    <property type="component" value="Unassembled WGS sequence"/>
</dbReference>
<dbReference type="InterPro" id="IPR019960">
    <property type="entry name" value="T1SS_VCA0849"/>
</dbReference>
<name>A0ABY1RYS0_9GAMM</name>
<dbReference type="InterPro" id="IPR010221">
    <property type="entry name" value="VCBS_dom"/>
</dbReference>
<dbReference type="PANTHER" id="PTHR38340">
    <property type="entry name" value="S-LAYER PROTEIN"/>
    <property type="match status" value="1"/>
</dbReference>
<dbReference type="InterPro" id="IPR011049">
    <property type="entry name" value="Serralysin-like_metalloprot_C"/>
</dbReference>
<dbReference type="NCBIfam" id="TIGR03661">
    <property type="entry name" value="T1SS_VCA0849"/>
    <property type="match status" value="1"/>
</dbReference>
<accession>A0ABY1RYS0</accession>
<comment type="caution">
    <text evidence="6">The sequence shown here is derived from an EMBL/GenBank/DDBJ whole genome shotgun (WGS) entry which is preliminary data.</text>
</comment>
<evidence type="ECO:0000256" key="3">
    <source>
        <dbReference type="ARBA" id="ARBA00022837"/>
    </source>
</evidence>
<dbReference type="PROSITE" id="PS00330">
    <property type="entry name" value="HEMOLYSIN_CALCIUM"/>
    <property type="match status" value="3"/>
</dbReference>
<feature type="domain" description="RapA2 cadherin-like" evidence="5">
    <location>
        <begin position="3"/>
        <end position="82"/>
    </location>
</feature>
<keyword evidence="7" id="KW-1185">Reference proteome</keyword>
<evidence type="ECO:0000313" key="7">
    <source>
        <dbReference type="Proteomes" id="UP001159257"/>
    </source>
</evidence>
<dbReference type="EMBL" id="FXWV01000004">
    <property type="protein sequence ID" value="SMR73339.1"/>
    <property type="molecule type" value="Genomic_DNA"/>
</dbReference>
<dbReference type="PANTHER" id="PTHR38340:SF1">
    <property type="entry name" value="S-LAYER PROTEIN"/>
    <property type="match status" value="1"/>
</dbReference>
<sequence length="759" mass="78218">DLVVTINGTNDGPVATANTAAVTEDGPVSDSGNLITDDDGNGVDTDLDGDVLSVTAVDGDTSGSIAGTYGTLTWNSTGGYTYTLYTEQENAEAYAAVQALDSDDTPLTETFTYTLSDGDATDTADLVVTINGTNDTPTLTIQVGDSEVQESGLLSGSSPSEADRTDSGTITLNDTDGLDDLDSVRFTVSSVETVFTMDQLEGIDASDAGTYLTFDGVHGTITLTGYSNGVISYTYELTEATTDVVNVAETDGFLVAVSDDGSTFSTDESVVINIVDDLPELTVESISVNRTSGVTSGDITYSSGADTIEFVDDAVTGLVWTNMPAEYSFGLKTGTTDTYEATYLDGGQTKTFFEVTVNADSTYSFNLVNPLPSFTTDSGDLFSAIGTPVDTDNDGDADTATIDSAVFNGVFSVVITGKGSGLDYGDAKLHKSSTDMGVNGNTLQSNKGDSIKFDIQQQPGYQNATLKSFTVVCATQGSLAVGDQVVLTITYLTGQSEQVLHTVTDADLNTAGDYEITLAIDGVVGTSTGLIVDYVEIAPAVPNSGNTTMKIVGVSMEYTESIDPSDMALEFDMTAKDADNDVDVGSFTVDLLSGTAGNDTIVSGNSDDTLSGNDGNDTLIAGGGNDILIGGEGDDILIGGLGSDSLSGGLGADSFVWAAGDADGGTDTITDFSITESDVLDLSDLLDPDGIYEINSNNLSAYLSANFDSNTGETTIQVFSGGNAGAADATPDQVIIVNGDLESNLTTLVNNGTIVVDNS</sequence>